<reference evidence="3 4" key="1">
    <citation type="submission" date="2022-11" db="EMBL/GenBank/DDBJ databases">
        <title>Biodiversity and phylogenetic relationships of bacteria.</title>
        <authorList>
            <person name="Machado R.A.R."/>
            <person name="Bhat A."/>
            <person name="Loulou A."/>
            <person name="Kallel S."/>
        </authorList>
    </citation>
    <scope>NUCLEOTIDE SEQUENCE [LARGE SCALE GENOMIC DNA]</scope>
    <source>
        <strain evidence="3 4">DSM 13975</strain>
    </source>
</reference>
<evidence type="ECO:0000313" key="4">
    <source>
        <dbReference type="Proteomes" id="UP001209916"/>
    </source>
</evidence>
<evidence type="ECO:0000313" key="3">
    <source>
        <dbReference type="EMBL" id="MCX5465872.1"/>
    </source>
</evidence>
<comment type="subcellular location">
    <subcellularLocation>
        <location evidence="2">Cell membrane</location>
        <topology evidence="2">Lipid-anchor</topology>
    </subcellularLocation>
</comment>
<dbReference type="PANTHER" id="PTHR30203">
    <property type="entry name" value="OUTER MEMBRANE CATION EFFLUX PROTEIN"/>
    <property type="match status" value="1"/>
</dbReference>
<evidence type="ECO:0000256" key="1">
    <source>
        <dbReference type="ARBA" id="ARBA00007613"/>
    </source>
</evidence>
<dbReference type="Gene3D" id="2.20.200.10">
    <property type="entry name" value="Outer membrane efflux proteins (OEP)"/>
    <property type="match status" value="1"/>
</dbReference>
<dbReference type="RefSeq" id="WP_266121636.1">
    <property type="nucleotide sequence ID" value="NZ_JAPKNA010000006.1"/>
</dbReference>
<proteinExistence type="inferred from homology"/>
<dbReference type="PROSITE" id="PS51257">
    <property type="entry name" value="PROKAR_LIPOPROTEIN"/>
    <property type="match status" value="1"/>
</dbReference>
<accession>A0ABT3VQP0</accession>
<dbReference type="Pfam" id="PF02321">
    <property type="entry name" value="OEP"/>
    <property type="match status" value="2"/>
</dbReference>
<sequence length="469" mass="50357">MISSARRYGIALLGGAALLSGCMPAYRLAPEQSQVEAPSAWIAAPSEATVVDSAWWKAYGDPALSAAVEAALARNTDILSAATRIERARAELQLADSSLGPSLSFDTGAHAERALGPSGMAISRAVQPALQLNWELDLWGRLSSQAKAAELKLSATQADYDAIALSVAAETARTYIGLLSLDAQLQQAQATSSSRAEALRLAQEKFEAGYISQLELTQAESELEAVEQHIPQLKLAISRHHNALRLLSGELPAAYEQNTGSTLAALLLPAPGPGLPSELLRRRPDIARAELDLASKDASMAASRAAFLPQVSLSARAGALYVSALSYDPTKIWSLGGSILAPIFDRGRLQAQFDSASAQRDEAAFAYRGVALKAFSEVENALAGQQRFAEELSHVTARRDVLKRSLEHARNRYEAGYASYLEQLDAQRNLYQAEVQVIAVRESQLQNMVDLYKALGGGWEYDKAVKPGL</sequence>
<dbReference type="SUPFAM" id="SSF56954">
    <property type="entry name" value="Outer membrane efflux proteins (OEP)"/>
    <property type="match status" value="1"/>
</dbReference>
<keyword evidence="2" id="KW-0812">Transmembrane</keyword>
<keyword evidence="2" id="KW-0564">Palmitate</keyword>
<keyword evidence="2" id="KW-1134">Transmembrane beta strand</keyword>
<keyword evidence="4" id="KW-1185">Reference proteome</keyword>
<dbReference type="Proteomes" id="UP001209916">
    <property type="component" value="Unassembled WGS sequence"/>
</dbReference>
<organism evidence="3 4">
    <name type="scientific">Alcaligenes parafaecalis</name>
    <dbReference type="NCBI Taxonomy" id="171260"/>
    <lineage>
        <taxon>Bacteria</taxon>
        <taxon>Pseudomonadati</taxon>
        <taxon>Pseudomonadota</taxon>
        <taxon>Betaproteobacteria</taxon>
        <taxon>Burkholderiales</taxon>
        <taxon>Alcaligenaceae</taxon>
        <taxon>Alcaligenes</taxon>
    </lineage>
</organism>
<dbReference type="Gene3D" id="1.20.1600.10">
    <property type="entry name" value="Outer membrane efflux proteins (OEP)"/>
    <property type="match status" value="1"/>
</dbReference>
<keyword evidence="2" id="KW-0449">Lipoprotein</keyword>
<dbReference type="InterPro" id="IPR010131">
    <property type="entry name" value="MdtP/NodT-like"/>
</dbReference>
<protein>
    <submittedName>
        <fullName evidence="3">Efflux transporter outer membrane subunit</fullName>
    </submittedName>
</protein>
<evidence type="ECO:0000256" key="2">
    <source>
        <dbReference type="RuleBase" id="RU362097"/>
    </source>
</evidence>
<comment type="caution">
    <text evidence="3">The sequence shown here is derived from an EMBL/GenBank/DDBJ whole genome shotgun (WGS) entry which is preliminary data.</text>
</comment>
<dbReference type="InterPro" id="IPR003423">
    <property type="entry name" value="OMP_efflux"/>
</dbReference>
<dbReference type="NCBIfam" id="TIGR01845">
    <property type="entry name" value="outer_NodT"/>
    <property type="match status" value="1"/>
</dbReference>
<dbReference type="EMBL" id="JAPKNA010000006">
    <property type="protein sequence ID" value="MCX5465872.1"/>
    <property type="molecule type" value="Genomic_DNA"/>
</dbReference>
<name>A0ABT3VQP0_9BURK</name>
<comment type="similarity">
    <text evidence="1 2">Belongs to the outer membrane factor (OMF) (TC 1.B.17) family.</text>
</comment>
<gene>
    <name evidence="3" type="ORF">OSH09_16950</name>
</gene>
<keyword evidence="2" id="KW-0472">Membrane</keyword>